<proteinExistence type="predicted"/>
<dbReference type="EMBL" id="LR796704">
    <property type="protein sequence ID" value="CAB4160586.1"/>
    <property type="molecule type" value="Genomic_DNA"/>
</dbReference>
<gene>
    <name evidence="1" type="ORF">UFOVP320_55</name>
    <name evidence="2" type="ORF">UFOVP768_7</name>
</gene>
<protein>
    <submittedName>
        <fullName evidence="1">Uncharacterized protein</fullName>
    </submittedName>
</protein>
<sequence>MKAIIIIAITLAATFAQAQTTTRCVKNWDGSVTCTTTRNGGF</sequence>
<reference evidence="1" key="1">
    <citation type="submission" date="2020-04" db="EMBL/GenBank/DDBJ databases">
        <authorList>
            <person name="Chiriac C."/>
            <person name="Salcher M."/>
            <person name="Ghai R."/>
            <person name="Kavagutti S V."/>
        </authorList>
    </citation>
    <scope>NUCLEOTIDE SEQUENCE</scope>
</reference>
<name>A0A6J5LY01_9CAUD</name>
<evidence type="ECO:0000313" key="2">
    <source>
        <dbReference type="EMBL" id="CAB4160586.1"/>
    </source>
</evidence>
<organism evidence="1">
    <name type="scientific">uncultured Caudovirales phage</name>
    <dbReference type="NCBI Taxonomy" id="2100421"/>
    <lineage>
        <taxon>Viruses</taxon>
        <taxon>Duplodnaviria</taxon>
        <taxon>Heunggongvirae</taxon>
        <taxon>Uroviricota</taxon>
        <taxon>Caudoviricetes</taxon>
        <taxon>Peduoviridae</taxon>
        <taxon>Maltschvirus</taxon>
        <taxon>Maltschvirus maltsch</taxon>
    </lineage>
</organism>
<accession>A0A6J5LY01</accession>
<evidence type="ECO:0000313" key="1">
    <source>
        <dbReference type="EMBL" id="CAB4137670.1"/>
    </source>
</evidence>
<dbReference type="EMBL" id="LR796335">
    <property type="protein sequence ID" value="CAB4137670.1"/>
    <property type="molecule type" value="Genomic_DNA"/>
</dbReference>